<evidence type="ECO:0000313" key="1">
    <source>
        <dbReference type="EMBL" id="MBM4567685.1"/>
    </source>
</evidence>
<dbReference type="AlphaFoldDB" id="A0A9Q2P8U2"/>
<comment type="caution">
    <text evidence="1">The sequence shown here is derived from an EMBL/GenBank/DDBJ whole genome shotgun (WGS) entry which is preliminary data.</text>
</comment>
<gene>
    <name evidence="1" type="ORF">GS441_20370</name>
</gene>
<reference evidence="1" key="1">
    <citation type="submission" date="2019-11" db="EMBL/GenBank/DDBJ databases">
        <title>Spread of Macrolides and rifampicin resistant Rhodococcus equi in clinical isolates in the USA.</title>
        <authorList>
            <person name="Alvarez-Narvaez S."/>
            <person name="Huber L."/>
            <person name="Cohen N.D."/>
            <person name="Slovis N."/>
            <person name="Greiter M."/>
            <person name="Giguere S."/>
            <person name="Hart K."/>
        </authorList>
    </citation>
    <scope>NUCLEOTIDE SEQUENCE</scope>
    <source>
        <strain evidence="1">Lh_17</strain>
    </source>
</reference>
<protein>
    <submittedName>
        <fullName evidence="1">Uncharacterized protein</fullName>
    </submittedName>
</protein>
<sequence length="336" mass="32826">MAERITIAAPERLVLRLPAPQLLVAHMTAPADPVAAIPAPIDAVLTLPAPQPDRLVLPESSMPRVPGIASGGVTADVSITGTAVGRALAAGAITAEASVSATAKARAVAAGSITAAVSIAGTARPYTTGAVTAAVAITGKAVAKLAGAVTAAVTVTGTAKAALAGSVTGTVPVTGTASARAVATGSVTAQASITGSAVVPAYPMGMDKVGTQVIPGASSGAWANAVKITDWAVRSGFPSSAIIDNSLVASAAMTVTYSAKVTFQTGGVGSLVQFHLAKNETELVASANTGGTLTGTISLNPGDTLSLWGAGNSGIGNGYRTVVAGPTNTYLYWTVN</sequence>
<evidence type="ECO:0000313" key="2">
    <source>
        <dbReference type="Proteomes" id="UP000808906"/>
    </source>
</evidence>
<dbReference type="EMBL" id="WUXR01000013">
    <property type="protein sequence ID" value="MBM4567685.1"/>
    <property type="molecule type" value="Genomic_DNA"/>
</dbReference>
<name>A0A9Q2P8U2_RHOHA</name>
<dbReference type="Proteomes" id="UP000808906">
    <property type="component" value="Unassembled WGS sequence"/>
</dbReference>
<organism evidence="1 2">
    <name type="scientific">Rhodococcus hoagii</name>
    <name type="common">Corynebacterium equii</name>
    <dbReference type="NCBI Taxonomy" id="43767"/>
    <lineage>
        <taxon>Bacteria</taxon>
        <taxon>Bacillati</taxon>
        <taxon>Actinomycetota</taxon>
        <taxon>Actinomycetes</taxon>
        <taxon>Mycobacteriales</taxon>
        <taxon>Nocardiaceae</taxon>
        <taxon>Prescottella</taxon>
    </lineage>
</organism>
<accession>A0A9Q2P8U2</accession>
<dbReference type="RefSeq" id="WP_262963452.1">
    <property type="nucleotide sequence ID" value="NZ_JAJNNF010000036.1"/>
</dbReference>
<proteinExistence type="predicted"/>